<keyword evidence="2" id="KW-0472">Membrane</keyword>
<protein>
    <submittedName>
        <fullName evidence="3">Uncharacterized protein</fullName>
    </submittedName>
</protein>
<evidence type="ECO:0000313" key="3">
    <source>
        <dbReference type="EMBL" id="MBB3841116.1"/>
    </source>
</evidence>
<evidence type="ECO:0000256" key="2">
    <source>
        <dbReference type="SAM" id="Phobius"/>
    </source>
</evidence>
<accession>A0A7W5ZQJ8</accession>
<proteinExistence type="predicted"/>
<name>A0A7W5ZQJ8_9BACT</name>
<reference evidence="3 4" key="1">
    <citation type="submission" date="2020-08" db="EMBL/GenBank/DDBJ databases">
        <title>Genomic Encyclopedia of Type Strains, Phase IV (KMG-IV): sequencing the most valuable type-strain genomes for metagenomic binning, comparative biology and taxonomic classification.</title>
        <authorList>
            <person name="Goeker M."/>
        </authorList>
    </citation>
    <scope>NUCLEOTIDE SEQUENCE [LARGE SCALE GENOMIC DNA]</scope>
    <source>
        <strain evidence="3 4">DSM 17976</strain>
    </source>
</reference>
<gene>
    <name evidence="3" type="ORF">FHS57_005137</name>
</gene>
<sequence>MALTDFVLGTYLSATSAKGFVNLYSKLTAQDTLDTTSYVGSVQNGAKNGVNFGQIIGWRKTKNLVKIKLRVPISQNLGLSSVSEVWADASQVSPYAPPLDETALKFYYSTGNGVRLRSTPTLVSLSNVVGSANKGALLGKSDGYTDNNFVRIYATTLNGNYKLDAKGQKVSFYVHKDYVTTVNPAVTSTTTNAPDEGNASPVLKDLSPTNNSKTSPSIGIVIAIGLGIMAFAVAVFNNVKKRAKKTKP</sequence>
<feature type="transmembrane region" description="Helical" evidence="2">
    <location>
        <begin position="218"/>
        <end position="239"/>
    </location>
</feature>
<comment type="caution">
    <text evidence="3">The sequence shown here is derived from an EMBL/GenBank/DDBJ whole genome shotgun (WGS) entry which is preliminary data.</text>
</comment>
<feature type="region of interest" description="Disordered" evidence="1">
    <location>
        <begin position="187"/>
        <end position="212"/>
    </location>
</feature>
<dbReference type="RefSeq" id="WP_183978575.1">
    <property type="nucleotide sequence ID" value="NZ_JACIBY010000014.1"/>
</dbReference>
<organism evidence="3 4">
    <name type="scientific">Runella defluvii</name>
    <dbReference type="NCBI Taxonomy" id="370973"/>
    <lineage>
        <taxon>Bacteria</taxon>
        <taxon>Pseudomonadati</taxon>
        <taxon>Bacteroidota</taxon>
        <taxon>Cytophagia</taxon>
        <taxon>Cytophagales</taxon>
        <taxon>Spirosomataceae</taxon>
        <taxon>Runella</taxon>
    </lineage>
</organism>
<dbReference type="EMBL" id="JACIBY010000014">
    <property type="protein sequence ID" value="MBB3841116.1"/>
    <property type="molecule type" value="Genomic_DNA"/>
</dbReference>
<evidence type="ECO:0000313" key="4">
    <source>
        <dbReference type="Proteomes" id="UP000541352"/>
    </source>
</evidence>
<evidence type="ECO:0000256" key="1">
    <source>
        <dbReference type="SAM" id="MobiDB-lite"/>
    </source>
</evidence>
<keyword evidence="2" id="KW-1133">Transmembrane helix</keyword>
<dbReference type="Proteomes" id="UP000541352">
    <property type="component" value="Unassembled WGS sequence"/>
</dbReference>
<dbReference type="AlphaFoldDB" id="A0A7W5ZQJ8"/>
<keyword evidence="4" id="KW-1185">Reference proteome</keyword>
<keyword evidence="2" id="KW-0812">Transmembrane</keyword>